<dbReference type="SMART" id="SM00448">
    <property type="entry name" value="REC"/>
    <property type="match status" value="1"/>
</dbReference>
<dbReference type="Gene3D" id="3.40.50.2300">
    <property type="match status" value="1"/>
</dbReference>
<gene>
    <name evidence="4" type="ORF">PSQ40_05870</name>
</gene>
<evidence type="ECO:0000256" key="1">
    <source>
        <dbReference type="ARBA" id="ARBA00022553"/>
    </source>
</evidence>
<feature type="domain" description="Response regulatory" evidence="3">
    <location>
        <begin position="4"/>
        <end position="120"/>
    </location>
</feature>
<accession>A0ABT5MWB1</accession>
<sequence length="123" mass="13400">MSKLILTIDDHEDIRKLVRLTLEFQDYDVIEASNGADGLALARLRRPDVVLLDVLMPGMNGLEVSRTMAQDPELRDIPVVMLSALEQATDVSAGYAAGARAYLGKPFSPSDLVDVIECLIGDD</sequence>
<dbReference type="Pfam" id="PF00072">
    <property type="entry name" value="Response_reg"/>
    <property type="match status" value="1"/>
</dbReference>
<evidence type="ECO:0000313" key="5">
    <source>
        <dbReference type="Proteomes" id="UP001528673"/>
    </source>
</evidence>
<evidence type="ECO:0000259" key="3">
    <source>
        <dbReference type="PROSITE" id="PS50110"/>
    </source>
</evidence>
<keyword evidence="5" id="KW-1185">Reference proteome</keyword>
<dbReference type="Proteomes" id="UP001528673">
    <property type="component" value="Unassembled WGS sequence"/>
</dbReference>
<keyword evidence="1 2" id="KW-0597">Phosphoprotein</keyword>
<dbReference type="PROSITE" id="PS50110">
    <property type="entry name" value="RESPONSE_REGULATORY"/>
    <property type="match status" value="1"/>
</dbReference>
<dbReference type="PANTHER" id="PTHR44591:SF3">
    <property type="entry name" value="RESPONSE REGULATORY DOMAIN-CONTAINING PROTEIN"/>
    <property type="match status" value="1"/>
</dbReference>
<organism evidence="4 5">
    <name type="scientific">Curvibacter cyanobacteriorum</name>
    <dbReference type="NCBI Taxonomy" id="3026422"/>
    <lineage>
        <taxon>Bacteria</taxon>
        <taxon>Pseudomonadati</taxon>
        <taxon>Pseudomonadota</taxon>
        <taxon>Betaproteobacteria</taxon>
        <taxon>Burkholderiales</taxon>
        <taxon>Comamonadaceae</taxon>
        <taxon>Curvibacter</taxon>
    </lineage>
</organism>
<feature type="modified residue" description="4-aspartylphosphate" evidence="2">
    <location>
        <position position="53"/>
    </location>
</feature>
<name>A0ABT5MWB1_9BURK</name>
<dbReference type="InterPro" id="IPR001789">
    <property type="entry name" value="Sig_transdc_resp-reg_receiver"/>
</dbReference>
<dbReference type="InterPro" id="IPR011006">
    <property type="entry name" value="CheY-like_superfamily"/>
</dbReference>
<evidence type="ECO:0000313" key="4">
    <source>
        <dbReference type="EMBL" id="MDD0838093.1"/>
    </source>
</evidence>
<dbReference type="RefSeq" id="WP_273949617.1">
    <property type="nucleotide sequence ID" value="NZ_JAQSIP010000002.1"/>
</dbReference>
<protein>
    <submittedName>
        <fullName evidence="4">Response regulator</fullName>
    </submittedName>
</protein>
<reference evidence="4 5" key="1">
    <citation type="submission" date="2023-02" db="EMBL/GenBank/DDBJ databases">
        <title>Bacterial whole genomic sequence of Curvibacter sp. HBC61.</title>
        <authorList>
            <person name="Le V."/>
            <person name="Ko S.-R."/>
            <person name="Ahn C.-Y."/>
            <person name="Oh H.-M."/>
        </authorList>
    </citation>
    <scope>NUCLEOTIDE SEQUENCE [LARGE SCALE GENOMIC DNA]</scope>
    <source>
        <strain evidence="4 5">HBC61</strain>
    </source>
</reference>
<comment type="caution">
    <text evidence="4">The sequence shown here is derived from an EMBL/GenBank/DDBJ whole genome shotgun (WGS) entry which is preliminary data.</text>
</comment>
<dbReference type="InterPro" id="IPR050595">
    <property type="entry name" value="Bact_response_regulator"/>
</dbReference>
<proteinExistence type="predicted"/>
<dbReference type="EMBL" id="JAQSIP010000002">
    <property type="protein sequence ID" value="MDD0838093.1"/>
    <property type="molecule type" value="Genomic_DNA"/>
</dbReference>
<dbReference type="SUPFAM" id="SSF52172">
    <property type="entry name" value="CheY-like"/>
    <property type="match status" value="1"/>
</dbReference>
<evidence type="ECO:0000256" key="2">
    <source>
        <dbReference type="PROSITE-ProRule" id="PRU00169"/>
    </source>
</evidence>
<dbReference type="PANTHER" id="PTHR44591">
    <property type="entry name" value="STRESS RESPONSE REGULATOR PROTEIN 1"/>
    <property type="match status" value="1"/>
</dbReference>